<dbReference type="InterPro" id="IPR003710">
    <property type="entry name" value="ApbA"/>
</dbReference>
<keyword evidence="13" id="KW-1185">Reference proteome</keyword>
<dbReference type="InterPro" id="IPR051402">
    <property type="entry name" value="KPR-Related"/>
</dbReference>
<dbReference type="PANTHER" id="PTHR21708">
    <property type="entry name" value="PROBABLE 2-DEHYDROPANTOATE 2-REDUCTASE"/>
    <property type="match status" value="1"/>
</dbReference>
<dbReference type="InterPro" id="IPR013752">
    <property type="entry name" value="KPA_reductase"/>
</dbReference>
<dbReference type="SUPFAM" id="SSF51735">
    <property type="entry name" value="NAD(P)-binding Rossmann-fold domains"/>
    <property type="match status" value="1"/>
</dbReference>
<dbReference type="Pfam" id="PF08546">
    <property type="entry name" value="ApbA_C"/>
    <property type="match status" value="1"/>
</dbReference>
<dbReference type="GO" id="GO:0015940">
    <property type="term" value="P:pantothenate biosynthetic process"/>
    <property type="evidence" value="ECO:0007669"/>
    <property type="project" value="UniProtKB-UniPathway"/>
</dbReference>
<organism evidence="12 13">
    <name type="scientific">Echinicola soli</name>
    <dbReference type="NCBI Taxonomy" id="2591634"/>
    <lineage>
        <taxon>Bacteria</taxon>
        <taxon>Pseudomonadati</taxon>
        <taxon>Bacteroidota</taxon>
        <taxon>Cytophagia</taxon>
        <taxon>Cytophagales</taxon>
        <taxon>Cyclobacteriaceae</taxon>
        <taxon>Echinicola</taxon>
    </lineage>
</organism>
<keyword evidence="6 9" id="KW-0560">Oxidoreductase</keyword>
<dbReference type="Gene3D" id="3.40.50.720">
    <property type="entry name" value="NAD(P)-binding Rossmann-like Domain"/>
    <property type="match status" value="1"/>
</dbReference>
<keyword evidence="9" id="KW-0566">Pantothenate biosynthesis</keyword>
<evidence type="ECO:0000256" key="8">
    <source>
        <dbReference type="ARBA" id="ARBA00048793"/>
    </source>
</evidence>
<evidence type="ECO:0000313" key="13">
    <source>
        <dbReference type="Proteomes" id="UP000316614"/>
    </source>
</evidence>
<evidence type="ECO:0000313" key="12">
    <source>
        <dbReference type="EMBL" id="QDH78917.1"/>
    </source>
</evidence>
<feature type="domain" description="Ketopantoate reductase C-terminal" evidence="11">
    <location>
        <begin position="183"/>
        <end position="303"/>
    </location>
</feature>
<dbReference type="EMBL" id="CP041253">
    <property type="protein sequence ID" value="QDH78917.1"/>
    <property type="molecule type" value="Genomic_DNA"/>
</dbReference>
<evidence type="ECO:0000256" key="1">
    <source>
        <dbReference type="ARBA" id="ARBA00004994"/>
    </source>
</evidence>
<accession>A0A514CGG8</accession>
<dbReference type="EC" id="1.1.1.169" evidence="3 9"/>
<dbReference type="InterPro" id="IPR008927">
    <property type="entry name" value="6-PGluconate_DH-like_C_sf"/>
</dbReference>
<evidence type="ECO:0000256" key="3">
    <source>
        <dbReference type="ARBA" id="ARBA00013014"/>
    </source>
</evidence>
<dbReference type="GO" id="GO:0005737">
    <property type="term" value="C:cytoplasm"/>
    <property type="evidence" value="ECO:0007669"/>
    <property type="project" value="TreeGrafter"/>
</dbReference>
<name>A0A514CGG8_9BACT</name>
<dbReference type="KEGG" id="echi:FKX85_07650"/>
<dbReference type="AlphaFoldDB" id="A0A514CGG8"/>
<evidence type="ECO:0000256" key="9">
    <source>
        <dbReference type="RuleBase" id="RU362068"/>
    </source>
</evidence>
<dbReference type="RefSeq" id="WP_141614170.1">
    <property type="nucleotide sequence ID" value="NZ_CP041253.1"/>
</dbReference>
<evidence type="ECO:0000256" key="7">
    <source>
        <dbReference type="ARBA" id="ARBA00032024"/>
    </source>
</evidence>
<dbReference type="InterPro" id="IPR013332">
    <property type="entry name" value="KPR_N"/>
</dbReference>
<comment type="pathway">
    <text evidence="1 9">Cofactor biosynthesis; (R)-pantothenate biosynthesis; (R)-pantoate from 3-methyl-2-oxobutanoate: step 2/2.</text>
</comment>
<dbReference type="GO" id="GO:0008677">
    <property type="term" value="F:2-dehydropantoate 2-reductase activity"/>
    <property type="evidence" value="ECO:0007669"/>
    <property type="project" value="UniProtKB-EC"/>
</dbReference>
<gene>
    <name evidence="12" type="ORF">FKX85_07650</name>
</gene>
<sequence length="308" mass="33414">MKIGILGLGGVGGFIGAKLAHAYKEDPAVEIIFICRGATQEEISVNGITLHTENQHIHTNPDLISDNPSVIGELDLLIIATKAYSLPSVVRGFKDCITPKTVIIPLQNGINAAESVLDQFSTPPPTVLEGCIYIASNIEKLGIIHHVGGPGKVLFGKSGGQDYQWIAVILQKAGINATYTPEIKKDLWKKFLFVSPLAAITTAYDVTFGEVAAREEMVKQLKKLMQEVQAVANAQIFTLEDDDVEEALNMLSNFPYGAKSSLQLDVEHQAPQTEKATFIDFVIAQGKKNHVDTEAYQAMDKLIAGKIS</sequence>
<comment type="similarity">
    <text evidence="2 9">Belongs to the ketopantoate reductase family.</text>
</comment>
<comment type="function">
    <text evidence="9">Catalyzes the NADPH-dependent reduction of ketopantoate into pantoic acid.</text>
</comment>
<comment type="catalytic activity">
    <reaction evidence="8 9">
        <text>(R)-pantoate + NADP(+) = 2-dehydropantoate + NADPH + H(+)</text>
        <dbReference type="Rhea" id="RHEA:16233"/>
        <dbReference type="ChEBI" id="CHEBI:11561"/>
        <dbReference type="ChEBI" id="CHEBI:15378"/>
        <dbReference type="ChEBI" id="CHEBI:15980"/>
        <dbReference type="ChEBI" id="CHEBI:57783"/>
        <dbReference type="ChEBI" id="CHEBI:58349"/>
        <dbReference type="EC" id="1.1.1.169"/>
    </reaction>
</comment>
<dbReference type="OrthoDB" id="9796561at2"/>
<dbReference type="InterPro" id="IPR036291">
    <property type="entry name" value="NAD(P)-bd_dom_sf"/>
</dbReference>
<proteinExistence type="inferred from homology"/>
<dbReference type="SUPFAM" id="SSF48179">
    <property type="entry name" value="6-phosphogluconate dehydrogenase C-terminal domain-like"/>
    <property type="match status" value="1"/>
</dbReference>
<dbReference type="Gene3D" id="1.10.1040.10">
    <property type="entry name" value="N-(1-d-carboxylethyl)-l-norvaline Dehydrogenase, domain 2"/>
    <property type="match status" value="1"/>
</dbReference>
<feature type="domain" description="Ketopantoate reductase N-terminal" evidence="10">
    <location>
        <begin position="3"/>
        <end position="157"/>
    </location>
</feature>
<reference evidence="12 13" key="1">
    <citation type="submission" date="2019-06" db="EMBL/GenBank/DDBJ databases">
        <title>Echinicola alkalisoli sp. nov. isolated from saline soil.</title>
        <authorList>
            <person name="Sun J.-Q."/>
            <person name="Xu L."/>
        </authorList>
    </citation>
    <scope>NUCLEOTIDE SEQUENCE [LARGE SCALE GENOMIC DNA]</scope>
    <source>
        <strain evidence="12 13">LN3S3</strain>
    </source>
</reference>
<dbReference type="PANTHER" id="PTHR21708:SF26">
    <property type="entry name" value="2-DEHYDROPANTOATE 2-REDUCTASE"/>
    <property type="match status" value="1"/>
</dbReference>
<evidence type="ECO:0000256" key="4">
    <source>
        <dbReference type="ARBA" id="ARBA00019465"/>
    </source>
</evidence>
<evidence type="ECO:0000256" key="6">
    <source>
        <dbReference type="ARBA" id="ARBA00023002"/>
    </source>
</evidence>
<keyword evidence="5 9" id="KW-0521">NADP</keyword>
<evidence type="ECO:0000259" key="10">
    <source>
        <dbReference type="Pfam" id="PF02558"/>
    </source>
</evidence>
<evidence type="ECO:0000256" key="5">
    <source>
        <dbReference type="ARBA" id="ARBA00022857"/>
    </source>
</evidence>
<dbReference type="NCBIfam" id="TIGR00745">
    <property type="entry name" value="apbA_panE"/>
    <property type="match status" value="1"/>
</dbReference>
<dbReference type="InterPro" id="IPR013328">
    <property type="entry name" value="6PGD_dom2"/>
</dbReference>
<evidence type="ECO:0000259" key="11">
    <source>
        <dbReference type="Pfam" id="PF08546"/>
    </source>
</evidence>
<protein>
    <recommendedName>
        <fullName evidence="4 9">2-dehydropantoate 2-reductase</fullName>
        <ecNumber evidence="3 9">1.1.1.169</ecNumber>
    </recommendedName>
    <alternativeName>
        <fullName evidence="7 9">Ketopantoate reductase</fullName>
    </alternativeName>
</protein>
<dbReference type="UniPathway" id="UPA00028">
    <property type="reaction ID" value="UER00004"/>
</dbReference>
<dbReference type="Pfam" id="PF02558">
    <property type="entry name" value="ApbA"/>
    <property type="match status" value="1"/>
</dbReference>
<dbReference type="Proteomes" id="UP000316614">
    <property type="component" value="Chromosome"/>
</dbReference>
<evidence type="ECO:0000256" key="2">
    <source>
        <dbReference type="ARBA" id="ARBA00007870"/>
    </source>
</evidence>